<comment type="caution">
    <text evidence="1">The sequence shown here is derived from an EMBL/GenBank/DDBJ whole genome shotgun (WGS) entry which is preliminary data.</text>
</comment>
<evidence type="ECO:0000313" key="2">
    <source>
        <dbReference type="Proteomes" id="UP001500426"/>
    </source>
</evidence>
<accession>A0ABP7US79</accession>
<evidence type="ECO:0000313" key="1">
    <source>
        <dbReference type="EMBL" id="GAA4051456.1"/>
    </source>
</evidence>
<keyword evidence="2" id="KW-1185">Reference proteome</keyword>
<protein>
    <submittedName>
        <fullName evidence="1">Uncharacterized protein</fullName>
    </submittedName>
</protein>
<name>A0ABP7US79_9FLAO</name>
<dbReference type="Proteomes" id="UP001500426">
    <property type="component" value="Unassembled WGS sequence"/>
</dbReference>
<sequence length="147" mass="17257">MLPKKIKFKHMKPLHFILFLLTLNLGLHKTSAQVYTFKTSSLSVMDKNSKGGWNEWTEFKKAEIIITLDANKDRFVINSKELQLYKIESYLEKTSNENDDTLGFICTDNDGVKCAILIVTRKKENNRMQFYINYPDLKMVYNIYTTK</sequence>
<gene>
    <name evidence="1" type="ORF">GCM10022388_16990</name>
</gene>
<proteinExistence type="predicted"/>
<reference evidence="2" key="1">
    <citation type="journal article" date="2019" name="Int. J. Syst. Evol. Microbiol.">
        <title>The Global Catalogue of Microorganisms (GCM) 10K type strain sequencing project: providing services to taxonomists for standard genome sequencing and annotation.</title>
        <authorList>
            <consortium name="The Broad Institute Genomics Platform"/>
            <consortium name="The Broad Institute Genome Sequencing Center for Infectious Disease"/>
            <person name="Wu L."/>
            <person name="Ma J."/>
        </authorList>
    </citation>
    <scope>NUCLEOTIDE SEQUENCE [LARGE SCALE GENOMIC DNA]</scope>
    <source>
        <strain evidence="2">JCM 17068</strain>
    </source>
</reference>
<organism evidence="1 2">
    <name type="scientific">Flavobacterium chungnamense</name>
    <dbReference type="NCBI Taxonomy" id="706182"/>
    <lineage>
        <taxon>Bacteria</taxon>
        <taxon>Pseudomonadati</taxon>
        <taxon>Bacteroidota</taxon>
        <taxon>Flavobacteriia</taxon>
        <taxon>Flavobacteriales</taxon>
        <taxon>Flavobacteriaceae</taxon>
        <taxon>Flavobacterium</taxon>
    </lineage>
</organism>
<dbReference type="EMBL" id="BAABCS010000016">
    <property type="protein sequence ID" value="GAA4051456.1"/>
    <property type="molecule type" value="Genomic_DNA"/>
</dbReference>